<accession>A0A3P3VSR6</accession>
<evidence type="ECO:0000313" key="5">
    <source>
        <dbReference type="Proteomes" id="UP000280792"/>
    </source>
</evidence>
<comment type="similarity">
    <text evidence="2">Belongs to the FlgN family.</text>
</comment>
<reference evidence="4 5" key="1">
    <citation type="submission" date="2018-08" db="EMBL/GenBank/DDBJ databases">
        <authorList>
            <person name="Khan S.A."/>
        </authorList>
    </citation>
    <scope>NUCLEOTIDE SEQUENCE [LARGE SCALE GENOMIC DNA]</scope>
    <source>
        <strain evidence="4 5">GTF-13</strain>
    </source>
</reference>
<dbReference type="InterPro" id="IPR036679">
    <property type="entry name" value="FlgN-like_sf"/>
</dbReference>
<keyword evidence="4" id="KW-0282">Flagellum</keyword>
<evidence type="ECO:0000256" key="3">
    <source>
        <dbReference type="ARBA" id="ARBA00022795"/>
    </source>
</evidence>
<dbReference type="InterPro" id="IPR007809">
    <property type="entry name" value="FlgN-like"/>
</dbReference>
<protein>
    <submittedName>
        <fullName evidence="4">Flagellar protein FlgN</fullName>
    </submittedName>
</protein>
<comment type="function">
    <text evidence="1">Required for the efficient initiation of filament assembly.</text>
</comment>
<keyword evidence="4" id="KW-0969">Cilium</keyword>
<keyword evidence="3" id="KW-1005">Bacterial flagellum biogenesis</keyword>
<organism evidence="4 5">
    <name type="scientific">Aestuariirhabdus litorea</name>
    <dbReference type="NCBI Taxonomy" id="2528527"/>
    <lineage>
        <taxon>Bacteria</taxon>
        <taxon>Pseudomonadati</taxon>
        <taxon>Pseudomonadota</taxon>
        <taxon>Gammaproteobacteria</taxon>
        <taxon>Oceanospirillales</taxon>
        <taxon>Aestuariirhabdaceae</taxon>
        <taxon>Aestuariirhabdus</taxon>
    </lineage>
</organism>
<keyword evidence="4" id="KW-0966">Cell projection</keyword>
<name>A0A3P3VSR6_9GAMM</name>
<sequence length="182" mass="20320">MPVNLLTTSLPWRLSSTNSDGEVMPQRTILDLCLHDSKTVTALHNLLTQERKALEERDAESLESLLGSKNSLINLLNESASKRTQLLAEQGFEHNREGMKRYIATLSPEQSEELSELWSELEEGLESCKELNLVNAKVLQHTRTAVDRLLTIYRGSAAKSVSLYGEDGSATRANEHRSITKA</sequence>
<evidence type="ECO:0000256" key="1">
    <source>
        <dbReference type="ARBA" id="ARBA00002397"/>
    </source>
</evidence>
<reference evidence="4 5" key="2">
    <citation type="submission" date="2018-12" db="EMBL/GenBank/DDBJ databases">
        <title>Simiduia agarivorans gen. nov., sp. nov., a marine, agarolytic bacterium isolated from shallow coastal water from Keelung, Taiwan.</title>
        <authorList>
            <person name="Shieh W.Y."/>
        </authorList>
    </citation>
    <scope>NUCLEOTIDE SEQUENCE [LARGE SCALE GENOMIC DNA]</scope>
    <source>
        <strain evidence="4 5">GTF-13</strain>
    </source>
</reference>
<dbReference type="SUPFAM" id="SSF140566">
    <property type="entry name" value="FlgN-like"/>
    <property type="match status" value="1"/>
</dbReference>
<dbReference type="Proteomes" id="UP000280792">
    <property type="component" value="Unassembled WGS sequence"/>
</dbReference>
<keyword evidence="5" id="KW-1185">Reference proteome</keyword>
<dbReference type="EMBL" id="QWEZ01000001">
    <property type="protein sequence ID" value="RRJ85018.1"/>
    <property type="molecule type" value="Genomic_DNA"/>
</dbReference>
<dbReference type="Gene3D" id="1.20.58.300">
    <property type="entry name" value="FlgN-like"/>
    <property type="match status" value="1"/>
</dbReference>
<dbReference type="GO" id="GO:0044780">
    <property type="term" value="P:bacterial-type flagellum assembly"/>
    <property type="evidence" value="ECO:0007669"/>
    <property type="project" value="InterPro"/>
</dbReference>
<comment type="caution">
    <text evidence="4">The sequence shown here is derived from an EMBL/GenBank/DDBJ whole genome shotgun (WGS) entry which is preliminary data.</text>
</comment>
<dbReference type="AlphaFoldDB" id="A0A3P3VSR6"/>
<evidence type="ECO:0000256" key="2">
    <source>
        <dbReference type="ARBA" id="ARBA00007703"/>
    </source>
</evidence>
<evidence type="ECO:0000313" key="4">
    <source>
        <dbReference type="EMBL" id="RRJ85018.1"/>
    </source>
</evidence>
<proteinExistence type="inferred from homology"/>
<gene>
    <name evidence="4" type="ORF">D0544_08050</name>
</gene>
<dbReference type="Pfam" id="PF05130">
    <property type="entry name" value="FlgN"/>
    <property type="match status" value="1"/>
</dbReference>